<feature type="compositionally biased region" description="Polar residues" evidence="1">
    <location>
        <begin position="1"/>
        <end position="15"/>
    </location>
</feature>
<evidence type="ECO:0000256" key="1">
    <source>
        <dbReference type="SAM" id="MobiDB-lite"/>
    </source>
</evidence>
<name>A0A448WRU7_9PLAT</name>
<organism evidence="2 3">
    <name type="scientific">Protopolystoma xenopodis</name>
    <dbReference type="NCBI Taxonomy" id="117903"/>
    <lineage>
        <taxon>Eukaryota</taxon>
        <taxon>Metazoa</taxon>
        <taxon>Spiralia</taxon>
        <taxon>Lophotrochozoa</taxon>
        <taxon>Platyhelminthes</taxon>
        <taxon>Monogenea</taxon>
        <taxon>Polyopisthocotylea</taxon>
        <taxon>Polystomatidea</taxon>
        <taxon>Polystomatidae</taxon>
        <taxon>Protopolystoma</taxon>
    </lineage>
</organism>
<sequence length="122" mass="13705">MQFTPKSIHTASPYQTGRRAQPGTSLHPLTSIPDRIRIVNGRQTCGAGFRGSQKRGARTASCIAFKRLLAVRLNGETRLSRSLHMRDSSPAEKLQVEPVFQSFWKDLRDDCQIEGKPSLHFL</sequence>
<comment type="caution">
    <text evidence="2">The sequence shown here is derived from an EMBL/GenBank/DDBJ whole genome shotgun (WGS) entry which is preliminary data.</text>
</comment>
<evidence type="ECO:0000313" key="3">
    <source>
        <dbReference type="Proteomes" id="UP000784294"/>
    </source>
</evidence>
<dbReference type="EMBL" id="CAAALY010038147">
    <property type="protein sequence ID" value="VEL18688.1"/>
    <property type="molecule type" value="Genomic_DNA"/>
</dbReference>
<dbReference type="AlphaFoldDB" id="A0A448WRU7"/>
<feature type="region of interest" description="Disordered" evidence="1">
    <location>
        <begin position="1"/>
        <end position="29"/>
    </location>
</feature>
<accession>A0A448WRU7</accession>
<evidence type="ECO:0000313" key="2">
    <source>
        <dbReference type="EMBL" id="VEL18688.1"/>
    </source>
</evidence>
<proteinExistence type="predicted"/>
<protein>
    <submittedName>
        <fullName evidence="2">Uncharacterized protein</fullName>
    </submittedName>
</protein>
<gene>
    <name evidence="2" type="ORF">PXEA_LOCUS12128</name>
</gene>
<keyword evidence="3" id="KW-1185">Reference proteome</keyword>
<reference evidence="2" key="1">
    <citation type="submission" date="2018-11" db="EMBL/GenBank/DDBJ databases">
        <authorList>
            <consortium name="Pathogen Informatics"/>
        </authorList>
    </citation>
    <scope>NUCLEOTIDE SEQUENCE</scope>
</reference>
<dbReference type="Proteomes" id="UP000784294">
    <property type="component" value="Unassembled WGS sequence"/>
</dbReference>